<feature type="compositionally biased region" description="Basic and acidic residues" evidence="1">
    <location>
        <begin position="1050"/>
        <end position="1072"/>
    </location>
</feature>
<feature type="compositionally biased region" description="Basic and acidic residues" evidence="1">
    <location>
        <begin position="1083"/>
        <end position="1093"/>
    </location>
</feature>
<evidence type="ECO:0000256" key="1">
    <source>
        <dbReference type="SAM" id="MobiDB-lite"/>
    </source>
</evidence>
<feature type="compositionally biased region" description="Basic and acidic residues" evidence="1">
    <location>
        <begin position="25"/>
        <end position="34"/>
    </location>
</feature>
<evidence type="ECO:0008006" key="4">
    <source>
        <dbReference type="Google" id="ProtNLM"/>
    </source>
</evidence>
<dbReference type="PANTHER" id="PTHR23092:SF15">
    <property type="entry name" value="INACTIVE NON-CANONICAL POLY(A) RNA POLYMERASE PROTEIN TRF4-2-RELATED"/>
    <property type="match status" value="1"/>
</dbReference>
<feature type="compositionally biased region" description="Low complexity" evidence="1">
    <location>
        <begin position="206"/>
        <end position="221"/>
    </location>
</feature>
<dbReference type="EMBL" id="GL833128">
    <property type="protein sequence ID" value="EGB08400.1"/>
    <property type="molecule type" value="Genomic_DNA"/>
</dbReference>
<feature type="compositionally biased region" description="Basic and acidic residues" evidence="1">
    <location>
        <begin position="500"/>
        <end position="510"/>
    </location>
</feature>
<feature type="compositionally biased region" description="Low complexity" evidence="1">
    <location>
        <begin position="86"/>
        <end position="99"/>
    </location>
</feature>
<feature type="region of interest" description="Disordered" evidence="1">
    <location>
        <begin position="1"/>
        <end position="329"/>
    </location>
</feature>
<dbReference type="Gene3D" id="1.10.1410.10">
    <property type="match status" value="1"/>
</dbReference>
<dbReference type="GO" id="GO:0031123">
    <property type="term" value="P:RNA 3'-end processing"/>
    <property type="evidence" value="ECO:0007669"/>
    <property type="project" value="TreeGrafter"/>
</dbReference>
<dbReference type="OrthoDB" id="273917at2759"/>
<dbReference type="GO" id="GO:0043634">
    <property type="term" value="P:polyadenylation-dependent ncRNA catabolic process"/>
    <property type="evidence" value="ECO:0007669"/>
    <property type="project" value="TreeGrafter"/>
</dbReference>
<dbReference type="InParanoid" id="F0Y952"/>
<dbReference type="AlphaFoldDB" id="F0Y952"/>
<evidence type="ECO:0000313" key="2">
    <source>
        <dbReference type="EMBL" id="EGB08400.1"/>
    </source>
</evidence>
<dbReference type="eggNOG" id="KOG1906">
    <property type="taxonomic scope" value="Eukaryota"/>
</dbReference>
<dbReference type="InterPro" id="IPR045862">
    <property type="entry name" value="Trf4-like"/>
</dbReference>
<feature type="compositionally biased region" description="Pro residues" evidence="1">
    <location>
        <begin position="100"/>
        <end position="120"/>
    </location>
</feature>
<feature type="compositionally biased region" description="Low complexity" evidence="1">
    <location>
        <begin position="245"/>
        <end position="313"/>
    </location>
</feature>
<feature type="compositionally biased region" description="Basic and acidic residues" evidence="1">
    <location>
        <begin position="346"/>
        <end position="356"/>
    </location>
</feature>
<protein>
    <recommendedName>
        <fullName evidence="4">Polymerase nucleotidyl transferase domain-containing protein</fullName>
    </recommendedName>
</protein>
<feature type="region of interest" description="Disordered" evidence="1">
    <location>
        <begin position="345"/>
        <end position="521"/>
    </location>
</feature>
<feature type="region of interest" description="Disordered" evidence="1">
    <location>
        <begin position="907"/>
        <end position="953"/>
    </location>
</feature>
<proteinExistence type="predicted"/>
<name>F0Y952_AURAN</name>
<gene>
    <name evidence="2" type="ORF">AURANDRAFT_64151</name>
</gene>
<dbReference type="KEGG" id="aaf:AURANDRAFT_64151"/>
<feature type="compositionally biased region" description="Basic and acidic residues" evidence="1">
    <location>
        <begin position="375"/>
        <end position="387"/>
    </location>
</feature>
<evidence type="ECO:0000313" key="3">
    <source>
        <dbReference type="Proteomes" id="UP000002729"/>
    </source>
</evidence>
<accession>F0Y952</accession>
<dbReference type="InterPro" id="IPR043519">
    <property type="entry name" value="NT_sf"/>
</dbReference>
<organism evidence="3">
    <name type="scientific">Aureococcus anophagefferens</name>
    <name type="common">Harmful bloom alga</name>
    <dbReference type="NCBI Taxonomy" id="44056"/>
    <lineage>
        <taxon>Eukaryota</taxon>
        <taxon>Sar</taxon>
        <taxon>Stramenopiles</taxon>
        <taxon>Ochrophyta</taxon>
        <taxon>Pelagophyceae</taxon>
        <taxon>Pelagomonadales</taxon>
        <taxon>Pelagomonadaceae</taxon>
        <taxon>Aureococcus</taxon>
    </lineage>
</organism>
<dbReference type="GO" id="GO:1990817">
    <property type="term" value="F:poly(A) RNA polymerase activity"/>
    <property type="evidence" value="ECO:0007669"/>
    <property type="project" value="InterPro"/>
</dbReference>
<dbReference type="SUPFAM" id="SSF81631">
    <property type="entry name" value="PAP/OAS1 substrate-binding domain"/>
    <property type="match status" value="1"/>
</dbReference>
<feature type="compositionally biased region" description="Pro residues" evidence="1">
    <location>
        <begin position="754"/>
        <end position="765"/>
    </location>
</feature>
<feature type="region of interest" description="Disordered" evidence="1">
    <location>
        <begin position="1045"/>
        <end position="1113"/>
    </location>
</feature>
<feature type="compositionally biased region" description="Basic residues" evidence="1">
    <location>
        <begin position="773"/>
        <end position="785"/>
    </location>
</feature>
<dbReference type="GO" id="GO:0003729">
    <property type="term" value="F:mRNA binding"/>
    <property type="evidence" value="ECO:0007669"/>
    <property type="project" value="TreeGrafter"/>
</dbReference>
<dbReference type="Gene3D" id="3.30.460.10">
    <property type="entry name" value="Beta Polymerase, domain 2"/>
    <property type="match status" value="1"/>
</dbReference>
<dbReference type="GO" id="GO:0005730">
    <property type="term" value="C:nucleolus"/>
    <property type="evidence" value="ECO:0007669"/>
    <property type="project" value="TreeGrafter"/>
</dbReference>
<sequence>MNGDAVGDATMNGEPKTRAKKKKSKEAIDEVVAREKRKKKPLSLAQMEAAAAREKREAELAKKAEEKKAEDERKAAAEAAAKQEADAAAAAAAKKNGAAPPAPAAEPPAPAAKSPPPSPSKPGSGKAGVYTAPSKRAGATPSAAPPPRGPGAPPPAPSGSYAAASSGPRPASESAASFGASLATARSGAPPPPSGPSLTVLRRPDAAAASAASSGGAASSGENAWESGPWRRRTSPPGKAPKTWASAVSGLAAPPGAAAAAGAGAADGSLDPLPGAPSPAASSSPPAARSNPAPSSWAAAARAGLPAAPAAEPAAPPPPAPAGNAWASGQPKGALALARGFAAIRESSEAEARAEKVPSVASDVSAEASTAETPMAKDESDSIDDHGSPGGAAPAPAVAEAPKKPAWGGRLPPSLRLEPADDGGGAAAAERAPADAPPAPEPEAAKPAEEPPAPPPAKQERAKKGDGRRPRGQSHRVAAMYQTPAGPYGQQYFYGNPPEDDPHRRSREEAEGAAYQARRDSVSLEMEVERRRRMDEAGALDADATAERVARRAWAAAQLESEYERRQREHARRVVEHETRVRAMRSRLAYDANDFVASLERAMAPQRRARTAVLDEVSQVVRSIWSHAECSLYGSCLTGLDLPSSDVDVVVRGLNCDPTPNPPGAAPRRADATPPASPASAPDSAERRPSSPRTPPGDRGNGARRQATPPKAAAPRLPRIDSGEAVGAAPSPAPAPAPSPAPEDAPRRPDSPARLPPASPAPPSPASSDTQPRTRKSKNRKRKGGKSSGGGRDGEGDDDRGVGGHKPNYVGQQFLPPAQCYGQFPVYMRAPTPPTGPNPGVVLSVKTLAAALADLPWVRELKAIETANIPVIKLLADPSVLGCPLPEFKRNRRRACSEDAAQALAETASPCGDLPLPDTRRRPQAVAGDAAAADDASDPEKSEAETVDAGPGEAAPTWCGAVGRCDAGLLAVDISFEAPDHGGLASSRYALEAMSRWPELAPLMLVLKELLVQRGLNEPFTGGLSSYSLLLLVMTALLQAGVEPLEDPLPEPRHMTPLEDRPEAEAPEEPPKPAKPPTSVREAWARLRDDPRRAKAPLRDGGSAAGGRRRPSLASRIRGGDALLWNGAESRAAFDKDDDALGYLLTFFLEFFGRHFDPQRHAVSVLRGDAGIIAMAGPGYADANQWVAPLIEDPLECSRNVARSCFAIAQIQNVFAHCLCILESKGAAAALRDDSCNILSLVLSY</sequence>
<feature type="region of interest" description="Disordered" evidence="1">
    <location>
        <begin position="653"/>
        <end position="810"/>
    </location>
</feature>
<dbReference type="GO" id="GO:0031499">
    <property type="term" value="C:TRAMP complex"/>
    <property type="evidence" value="ECO:0007669"/>
    <property type="project" value="TreeGrafter"/>
</dbReference>
<dbReference type="PANTHER" id="PTHR23092">
    <property type="entry name" value="POLY(A) RNA POLYMERASE"/>
    <property type="match status" value="1"/>
</dbReference>
<dbReference type="GeneID" id="20224684"/>
<feature type="compositionally biased region" description="Pro residues" evidence="1">
    <location>
        <begin position="143"/>
        <end position="157"/>
    </location>
</feature>
<feature type="compositionally biased region" description="Low complexity" evidence="1">
    <location>
        <begin position="672"/>
        <end position="683"/>
    </location>
</feature>
<feature type="compositionally biased region" description="Low complexity" evidence="1">
    <location>
        <begin position="925"/>
        <end position="934"/>
    </location>
</feature>
<feature type="compositionally biased region" description="Low complexity" evidence="1">
    <location>
        <begin position="158"/>
        <end position="177"/>
    </location>
</feature>
<dbReference type="SUPFAM" id="SSF81301">
    <property type="entry name" value="Nucleotidyltransferase"/>
    <property type="match status" value="1"/>
</dbReference>
<feature type="compositionally biased region" description="Pro residues" evidence="1">
    <location>
        <begin position="731"/>
        <end position="743"/>
    </location>
</feature>
<feature type="compositionally biased region" description="Low complexity" evidence="1">
    <location>
        <begin position="391"/>
        <end position="406"/>
    </location>
</feature>
<feature type="compositionally biased region" description="Basic and acidic residues" evidence="1">
    <location>
        <begin position="51"/>
        <end position="85"/>
    </location>
</feature>
<keyword evidence="3" id="KW-1185">Reference proteome</keyword>
<dbReference type="RefSeq" id="XP_009037116.1">
    <property type="nucleotide sequence ID" value="XM_009038868.1"/>
</dbReference>
<dbReference type="Proteomes" id="UP000002729">
    <property type="component" value="Unassembled WGS sequence"/>
</dbReference>
<reference evidence="2 3" key="1">
    <citation type="journal article" date="2011" name="Proc. Natl. Acad. Sci. U.S.A.">
        <title>Niche of harmful alga Aureococcus anophagefferens revealed through ecogenomics.</title>
        <authorList>
            <person name="Gobler C.J."/>
            <person name="Berry D.L."/>
            <person name="Dyhrman S.T."/>
            <person name="Wilhelm S.W."/>
            <person name="Salamov A."/>
            <person name="Lobanov A.V."/>
            <person name="Zhang Y."/>
            <person name="Collier J.L."/>
            <person name="Wurch L.L."/>
            <person name="Kustka A.B."/>
            <person name="Dill B.D."/>
            <person name="Shah M."/>
            <person name="VerBerkmoes N.C."/>
            <person name="Kuo A."/>
            <person name="Terry A."/>
            <person name="Pangilinan J."/>
            <person name="Lindquist E.A."/>
            <person name="Lucas S."/>
            <person name="Paulsen I.T."/>
            <person name="Hattenrath-Lehmann T.K."/>
            <person name="Talmage S.C."/>
            <person name="Walker E.A."/>
            <person name="Koch F."/>
            <person name="Burson A.M."/>
            <person name="Marcoval M.A."/>
            <person name="Tang Y.Z."/>
            <person name="Lecleir G.R."/>
            <person name="Coyne K.J."/>
            <person name="Berg G.M."/>
            <person name="Bertrand E.M."/>
            <person name="Saito M.A."/>
            <person name="Gladyshev V.N."/>
            <person name="Grigoriev I.V."/>
        </authorList>
    </citation>
    <scope>NUCLEOTIDE SEQUENCE [LARGE SCALE GENOMIC DNA]</scope>
    <source>
        <strain evidence="3">CCMP 1984</strain>
    </source>
</reference>
<dbReference type="OMA" id="YADANQW"/>
<feature type="compositionally biased region" description="Basic and acidic residues" evidence="1">
    <location>
        <begin position="458"/>
        <end position="469"/>
    </location>
</feature>